<keyword evidence="4" id="KW-0539">Nucleus</keyword>
<evidence type="ECO:0000313" key="6">
    <source>
        <dbReference type="EMBL" id="KAJ5220077.1"/>
    </source>
</evidence>
<dbReference type="EMBL" id="JAPQKS010000007">
    <property type="protein sequence ID" value="KAJ5220077.1"/>
    <property type="molecule type" value="Genomic_DNA"/>
</dbReference>
<reference evidence="6" key="2">
    <citation type="journal article" date="2023" name="IMA Fungus">
        <title>Comparative genomic study of the Penicillium genus elucidates a diverse pangenome and 15 lateral gene transfer events.</title>
        <authorList>
            <person name="Petersen C."/>
            <person name="Sorensen T."/>
            <person name="Nielsen M.R."/>
            <person name="Sondergaard T.E."/>
            <person name="Sorensen J.L."/>
            <person name="Fitzpatrick D.A."/>
            <person name="Frisvad J.C."/>
            <person name="Nielsen K.L."/>
        </authorList>
    </citation>
    <scope>NUCLEOTIDE SEQUENCE</scope>
    <source>
        <strain evidence="6">IBT 19713</strain>
    </source>
</reference>
<dbReference type="RefSeq" id="XP_058326907.1">
    <property type="nucleotide sequence ID" value="XM_058478577.1"/>
</dbReference>
<evidence type="ECO:0000259" key="5">
    <source>
        <dbReference type="SMART" id="SM00906"/>
    </source>
</evidence>
<dbReference type="GO" id="GO:0008270">
    <property type="term" value="F:zinc ion binding"/>
    <property type="evidence" value="ECO:0007669"/>
    <property type="project" value="InterPro"/>
</dbReference>
<organism evidence="6 7">
    <name type="scientific">Penicillium chermesinum</name>
    <dbReference type="NCBI Taxonomy" id="63820"/>
    <lineage>
        <taxon>Eukaryota</taxon>
        <taxon>Fungi</taxon>
        <taxon>Dikarya</taxon>
        <taxon>Ascomycota</taxon>
        <taxon>Pezizomycotina</taxon>
        <taxon>Eurotiomycetes</taxon>
        <taxon>Eurotiomycetidae</taxon>
        <taxon>Eurotiales</taxon>
        <taxon>Aspergillaceae</taxon>
        <taxon>Penicillium</taxon>
    </lineage>
</organism>
<dbReference type="Proteomes" id="UP001150941">
    <property type="component" value="Unassembled WGS sequence"/>
</dbReference>
<dbReference type="InterPro" id="IPR050613">
    <property type="entry name" value="Sec_Metabolite_Reg"/>
</dbReference>
<evidence type="ECO:0000313" key="7">
    <source>
        <dbReference type="Proteomes" id="UP001150941"/>
    </source>
</evidence>
<dbReference type="PANTHER" id="PTHR31001:SF91">
    <property type="entry name" value="ZN(II)2CYS6 TRANSCRIPTION FACTOR (EUROFUNG)"/>
    <property type="match status" value="1"/>
</dbReference>
<dbReference type="InterPro" id="IPR007219">
    <property type="entry name" value="XnlR_reg_dom"/>
</dbReference>
<feature type="domain" description="Xylanolytic transcriptional activator regulatory" evidence="5">
    <location>
        <begin position="23"/>
        <end position="96"/>
    </location>
</feature>
<reference evidence="6" key="1">
    <citation type="submission" date="2022-11" db="EMBL/GenBank/DDBJ databases">
        <authorList>
            <person name="Petersen C."/>
        </authorList>
    </citation>
    <scope>NUCLEOTIDE SEQUENCE</scope>
    <source>
        <strain evidence="6">IBT 19713</strain>
    </source>
</reference>
<dbReference type="GO" id="GO:0005634">
    <property type="term" value="C:nucleus"/>
    <property type="evidence" value="ECO:0007669"/>
    <property type="project" value="UniProtKB-SubCell"/>
</dbReference>
<dbReference type="Pfam" id="PF04082">
    <property type="entry name" value="Fungal_trans"/>
    <property type="match status" value="1"/>
</dbReference>
<dbReference type="GeneID" id="83205880"/>
<gene>
    <name evidence="6" type="ORF">N7468_009281</name>
</gene>
<evidence type="ECO:0000256" key="4">
    <source>
        <dbReference type="ARBA" id="ARBA00023242"/>
    </source>
</evidence>
<protein>
    <recommendedName>
        <fullName evidence="5">Xylanolytic transcriptional activator regulatory domain-containing protein</fullName>
    </recommendedName>
</protein>
<keyword evidence="2" id="KW-0805">Transcription regulation</keyword>
<keyword evidence="3" id="KW-0804">Transcription</keyword>
<dbReference type="GO" id="GO:0006351">
    <property type="term" value="P:DNA-templated transcription"/>
    <property type="evidence" value="ECO:0007669"/>
    <property type="project" value="InterPro"/>
</dbReference>
<dbReference type="GO" id="GO:0003677">
    <property type="term" value="F:DNA binding"/>
    <property type="evidence" value="ECO:0007669"/>
    <property type="project" value="InterPro"/>
</dbReference>
<evidence type="ECO:0000256" key="1">
    <source>
        <dbReference type="ARBA" id="ARBA00004123"/>
    </source>
</evidence>
<name>A0A9W9NHH3_9EURO</name>
<dbReference type="OrthoDB" id="435881at2759"/>
<proteinExistence type="predicted"/>
<comment type="subcellular location">
    <subcellularLocation>
        <location evidence="1">Nucleus</location>
    </subcellularLocation>
</comment>
<dbReference type="SMART" id="SM00906">
    <property type="entry name" value="Fungal_trans"/>
    <property type="match status" value="1"/>
</dbReference>
<sequence length="430" mass="48608">MTLLQAFTIYIICGRFDKRGPDVKHLTSLAIKTAQKNGLDKIDSNSMLSPFESEMRRRIWWQLYTLDVRNAEDHGLEPCISEPSVTTRLPLSINDLNLHPGMSEIRQSSSERTEMLFTLNRHNTSTLVRRIMFSDSFCQQNAYPVLSISEKCDEIDIAREKIEEQILALCNHDIPVDYITAASSRLVLAKLKLNVIKPKARQNQHIITQEGFRRTCVEILKSARALRCYENGKQWLWLFQTYVEWDALTYLFINLSLVPSGSTTDSAWQAAEDIYEYWRNHSEVVFDDRWKQIEGLRSHAFSARQMYRDNPAQFGPLPTEFDSPGGPSMMLSTRVEEAGLGGGHAGDLNLQSEITGGTYNPQPTDAMGVQASSQGKLTEACANVLEPGSSVDPLDISIPTTGTSCQWSAALFDRYFQVLDSEQNMAMSWL</sequence>
<keyword evidence="7" id="KW-1185">Reference proteome</keyword>
<evidence type="ECO:0000256" key="2">
    <source>
        <dbReference type="ARBA" id="ARBA00023015"/>
    </source>
</evidence>
<comment type="caution">
    <text evidence="6">The sequence shown here is derived from an EMBL/GenBank/DDBJ whole genome shotgun (WGS) entry which is preliminary data.</text>
</comment>
<accession>A0A9W9NHH3</accession>
<evidence type="ECO:0000256" key="3">
    <source>
        <dbReference type="ARBA" id="ARBA00023163"/>
    </source>
</evidence>
<dbReference type="PANTHER" id="PTHR31001">
    <property type="entry name" value="UNCHARACTERIZED TRANSCRIPTIONAL REGULATORY PROTEIN"/>
    <property type="match status" value="1"/>
</dbReference>
<dbReference type="AlphaFoldDB" id="A0A9W9NHH3"/>
<dbReference type="CDD" id="cd12148">
    <property type="entry name" value="fungal_TF_MHR"/>
    <property type="match status" value="1"/>
</dbReference>